<dbReference type="Proteomes" id="UP000078486">
    <property type="component" value="Unassembled WGS sequence"/>
</dbReference>
<evidence type="ECO:0000313" key="2">
    <source>
        <dbReference type="Proteomes" id="UP000078486"/>
    </source>
</evidence>
<evidence type="ECO:0000313" key="1">
    <source>
        <dbReference type="EMBL" id="OAM90340.1"/>
    </source>
</evidence>
<organism evidence="1 2">
    <name type="scientific">Termitidicoccus mucosus</name>
    <dbReference type="NCBI Taxonomy" id="1184151"/>
    <lineage>
        <taxon>Bacteria</taxon>
        <taxon>Pseudomonadati</taxon>
        <taxon>Verrucomicrobiota</taxon>
        <taxon>Opitutia</taxon>
        <taxon>Opitutales</taxon>
        <taxon>Opitutaceae</taxon>
        <taxon>Termitidicoccus</taxon>
    </lineage>
</organism>
<keyword evidence="2" id="KW-1185">Reference proteome</keyword>
<reference evidence="1 2" key="1">
    <citation type="submission" date="2016-01" db="EMBL/GenBank/DDBJ databases">
        <title>High potential of lignocellulose degradation of a new Verrucomicrobia species.</title>
        <authorList>
            <person name="Wang Y."/>
            <person name="Shi Y."/>
            <person name="Qiu Z."/>
            <person name="Liu S."/>
            <person name="Yang H."/>
        </authorList>
    </citation>
    <scope>NUCLEOTIDE SEQUENCE [LARGE SCALE GENOMIC DNA]</scope>
    <source>
        <strain evidence="1 2">TSB47</strain>
    </source>
</reference>
<name>A0A178IKC3_9BACT</name>
<accession>A0A178IKC3</accession>
<sequence length="220" mass="23952">MKRNTRKVVTITGSNEVKALAKACDKIKASAQVLAALSNAKQGASRQQHRNLHLSVVLPDGMTHTKARSLIRWSLGVEPEALITSAIEQALREKTYLTPFEIRLDASNARRLREYVKVTGDTNVLTAAGLGELVGEYLSEEGRVNMAYDFVLWTQGKAAPIAPPDAGDPEGSEVFDVNVSNDVLAFVKDLPKAKQTKLLTPIINAALFAWLNENTVEEAA</sequence>
<protein>
    <submittedName>
        <fullName evidence="1">Uncharacterized protein</fullName>
    </submittedName>
</protein>
<proteinExistence type="predicted"/>
<dbReference type="AlphaFoldDB" id="A0A178IKC3"/>
<dbReference type="STRING" id="1184151.AW736_00555"/>
<dbReference type="RefSeq" id="WP_068768363.1">
    <property type="nucleotide sequence ID" value="NZ_CP109796.1"/>
</dbReference>
<dbReference type="EMBL" id="LRRQ01000060">
    <property type="protein sequence ID" value="OAM90340.1"/>
    <property type="molecule type" value="Genomic_DNA"/>
</dbReference>
<gene>
    <name evidence="1" type="ORF">AW736_00555</name>
</gene>
<comment type="caution">
    <text evidence="1">The sequence shown here is derived from an EMBL/GenBank/DDBJ whole genome shotgun (WGS) entry which is preliminary data.</text>
</comment>